<dbReference type="EMBL" id="MU276034">
    <property type="protein sequence ID" value="KAI0043082.1"/>
    <property type="molecule type" value="Genomic_DNA"/>
</dbReference>
<organism evidence="1 2">
    <name type="scientific">Auriscalpium vulgare</name>
    <dbReference type="NCBI Taxonomy" id="40419"/>
    <lineage>
        <taxon>Eukaryota</taxon>
        <taxon>Fungi</taxon>
        <taxon>Dikarya</taxon>
        <taxon>Basidiomycota</taxon>
        <taxon>Agaricomycotina</taxon>
        <taxon>Agaricomycetes</taxon>
        <taxon>Russulales</taxon>
        <taxon>Auriscalpiaceae</taxon>
        <taxon>Auriscalpium</taxon>
    </lineage>
</organism>
<reference evidence="1" key="1">
    <citation type="submission" date="2021-02" db="EMBL/GenBank/DDBJ databases">
        <authorList>
            <consortium name="DOE Joint Genome Institute"/>
            <person name="Ahrendt S."/>
            <person name="Looney B.P."/>
            <person name="Miyauchi S."/>
            <person name="Morin E."/>
            <person name="Drula E."/>
            <person name="Courty P.E."/>
            <person name="Chicoki N."/>
            <person name="Fauchery L."/>
            <person name="Kohler A."/>
            <person name="Kuo A."/>
            <person name="Labutti K."/>
            <person name="Pangilinan J."/>
            <person name="Lipzen A."/>
            <person name="Riley R."/>
            <person name="Andreopoulos W."/>
            <person name="He G."/>
            <person name="Johnson J."/>
            <person name="Barry K.W."/>
            <person name="Grigoriev I.V."/>
            <person name="Nagy L."/>
            <person name="Hibbett D."/>
            <person name="Henrissat B."/>
            <person name="Matheny P.B."/>
            <person name="Labbe J."/>
            <person name="Martin F."/>
        </authorList>
    </citation>
    <scope>NUCLEOTIDE SEQUENCE</scope>
    <source>
        <strain evidence="1">FP105234-sp</strain>
    </source>
</reference>
<gene>
    <name evidence="1" type="ORF">FA95DRAFT_444102</name>
</gene>
<reference evidence="1" key="2">
    <citation type="journal article" date="2022" name="New Phytol.">
        <title>Evolutionary transition to the ectomycorrhizal habit in the genomes of a hyperdiverse lineage of mushroom-forming fungi.</title>
        <authorList>
            <person name="Looney B."/>
            <person name="Miyauchi S."/>
            <person name="Morin E."/>
            <person name="Drula E."/>
            <person name="Courty P.E."/>
            <person name="Kohler A."/>
            <person name="Kuo A."/>
            <person name="LaButti K."/>
            <person name="Pangilinan J."/>
            <person name="Lipzen A."/>
            <person name="Riley R."/>
            <person name="Andreopoulos W."/>
            <person name="He G."/>
            <person name="Johnson J."/>
            <person name="Nolan M."/>
            <person name="Tritt A."/>
            <person name="Barry K.W."/>
            <person name="Grigoriev I.V."/>
            <person name="Nagy L.G."/>
            <person name="Hibbett D."/>
            <person name="Henrissat B."/>
            <person name="Matheny P.B."/>
            <person name="Labbe J."/>
            <person name="Martin F.M."/>
        </authorList>
    </citation>
    <scope>NUCLEOTIDE SEQUENCE</scope>
    <source>
        <strain evidence="1">FP105234-sp</strain>
    </source>
</reference>
<proteinExistence type="predicted"/>
<evidence type="ECO:0000313" key="1">
    <source>
        <dbReference type="EMBL" id="KAI0043082.1"/>
    </source>
</evidence>
<keyword evidence="2" id="KW-1185">Reference proteome</keyword>
<protein>
    <submittedName>
        <fullName evidence="1">Uncharacterized protein</fullName>
    </submittedName>
</protein>
<name>A0ACB8RGP6_9AGAM</name>
<accession>A0ACB8RGP6</accession>
<evidence type="ECO:0000313" key="2">
    <source>
        <dbReference type="Proteomes" id="UP000814033"/>
    </source>
</evidence>
<sequence length="467" mass="51194">MSAHPDPRSEGRLLKKPFTPAHGAYIVLTLDPVATLKALNDPVAETQARALVTKKYVGIVAELVDIASPFREYHRCSCSLLSQGLPTPVPSRSVDETMCVPIAPATHPIGRAGLWPSPPLPWENLYHHTMAGVDLRIRTREDDYTNCPLISYSDENHLADSKNRDVSRRLGMMAQYKADHTTHADFADAASGDVATKMQSPAPCPPTDFGPDSVSDDVSTMSDSLNNSSDDSGASDISLPEDTLDNSKDCDTIRRIDTSVQYEAEHHTHPNFADAASSDVAMKMQSPAPCFPTQFGPDSVSDSVLVMSDAPDITSPDDTQDTPPSSYPDLVGSVGADDDDMEIPLPDDEHLRAELQAKQANVRDEFGTMFSDVTARLAECFFGLDDPKERFMPVVNCSTDLSSVKEFCDARQFFEEIKALERIRAESEQRSHDRVEQQRAQAQAPARRKVEKSVAVQPRNGNATITF</sequence>
<comment type="caution">
    <text evidence="1">The sequence shown here is derived from an EMBL/GenBank/DDBJ whole genome shotgun (WGS) entry which is preliminary data.</text>
</comment>
<dbReference type="Proteomes" id="UP000814033">
    <property type="component" value="Unassembled WGS sequence"/>
</dbReference>